<gene>
    <name evidence="2" type="ORF">B5V51_14578</name>
</gene>
<dbReference type="GO" id="GO:0071897">
    <property type="term" value="P:DNA biosynthetic process"/>
    <property type="evidence" value="ECO:0007669"/>
    <property type="project" value="UniProtKB-ARBA"/>
</dbReference>
<dbReference type="PANTHER" id="PTHR36688">
    <property type="entry name" value="ENDO/EXONUCLEASE/PHOSPHATASE DOMAIN-CONTAINING PROTEIN"/>
    <property type="match status" value="1"/>
</dbReference>
<dbReference type="InterPro" id="IPR043502">
    <property type="entry name" value="DNA/RNA_pol_sf"/>
</dbReference>
<evidence type="ECO:0000259" key="1">
    <source>
        <dbReference type="PROSITE" id="PS50878"/>
    </source>
</evidence>
<proteinExistence type="predicted"/>
<organism evidence="2">
    <name type="scientific">Heliothis virescens</name>
    <name type="common">Tobacco budworm moth</name>
    <dbReference type="NCBI Taxonomy" id="7102"/>
    <lineage>
        <taxon>Eukaryota</taxon>
        <taxon>Metazoa</taxon>
        <taxon>Ecdysozoa</taxon>
        <taxon>Arthropoda</taxon>
        <taxon>Hexapoda</taxon>
        <taxon>Insecta</taxon>
        <taxon>Pterygota</taxon>
        <taxon>Neoptera</taxon>
        <taxon>Endopterygota</taxon>
        <taxon>Lepidoptera</taxon>
        <taxon>Glossata</taxon>
        <taxon>Ditrysia</taxon>
        <taxon>Noctuoidea</taxon>
        <taxon>Noctuidae</taxon>
        <taxon>Heliothinae</taxon>
        <taxon>Heliothis</taxon>
    </lineage>
</organism>
<sequence>MPRLSSQIAISLLSRHMGPIAVSWLTALFSEILQTGNLPKEFKLAKVIAILKPGKSDDQPENYRPIALLSCVYKLLERLILIRIEPYLDAVTPPEQAGFRRGRNCVDQVLALTNHIEGGFQNKMKSTAVFIDLTAAYDTVWTQGLMYKLMSVVPSREVCDLVSNMLNQRQFEVFLGQDKSRKRKLDNGLPQGSVLAPQLFNLYIHDLPSTTAAKFIYADDIALVTQSRDFSTGETILTSDLKVLSKYFE</sequence>
<dbReference type="PANTHER" id="PTHR36688:SF1">
    <property type="entry name" value="ENDONUCLEASE_EXONUCLEASE_PHOSPHATASE DOMAIN-CONTAINING PROTEIN"/>
    <property type="match status" value="1"/>
</dbReference>
<dbReference type="Pfam" id="PF00078">
    <property type="entry name" value="RVT_1"/>
    <property type="match status" value="1"/>
</dbReference>
<dbReference type="STRING" id="7102.A0A2A4JQG8"/>
<dbReference type="EMBL" id="NWSH01000896">
    <property type="protein sequence ID" value="PCG73650.1"/>
    <property type="molecule type" value="Genomic_DNA"/>
</dbReference>
<dbReference type="PROSITE" id="PS50878">
    <property type="entry name" value="RT_POL"/>
    <property type="match status" value="1"/>
</dbReference>
<protein>
    <recommendedName>
        <fullName evidence="1">Reverse transcriptase domain-containing protein</fullName>
    </recommendedName>
</protein>
<evidence type="ECO:0000313" key="2">
    <source>
        <dbReference type="EMBL" id="PCG73650.1"/>
    </source>
</evidence>
<dbReference type="InterPro" id="IPR052560">
    <property type="entry name" value="RdDP_mobile_element"/>
</dbReference>
<reference evidence="2" key="1">
    <citation type="submission" date="2017-09" db="EMBL/GenBank/DDBJ databases">
        <title>Contemporary evolution of a Lepidopteran species, Heliothis virescens, in response to modern agricultural practices.</title>
        <authorList>
            <person name="Fritz M.L."/>
            <person name="Deyonke A.M."/>
            <person name="Papanicolaou A."/>
            <person name="Micinski S."/>
            <person name="Westbrook J."/>
            <person name="Gould F."/>
        </authorList>
    </citation>
    <scope>NUCLEOTIDE SEQUENCE [LARGE SCALE GENOMIC DNA]</scope>
    <source>
        <strain evidence="2">HvINT-</strain>
        <tissue evidence="2">Whole body</tissue>
    </source>
</reference>
<dbReference type="CDD" id="cd01650">
    <property type="entry name" value="RT_nLTR_like"/>
    <property type="match status" value="1"/>
</dbReference>
<dbReference type="AlphaFoldDB" id="A0A2A4JQG8"/>
<dbReference type="SUPFAM" id="SSF56672">
    <property type="entry name" value="DNA/RNA polymerases"/>
    <property type="match status" value="1"/>
</dbReference>
<comment type="caution">
    <text evidence="2">The sequence shown here is derived from an EMBL/GenBank/DDBJ whole genome shotgun (WGS) entry which is preliminary data.</text>
</comment>
<accession>A0A2A4JQG8</accession>
<name>A0A2A4JQG8_HELVI</name>
<dbReference type="InterPro" id="IPR000477">
    <property type="entry name" value="RT_dom"/>
</dbReference>
<feature type="domain" description="Reverse transcriptase" evidence="1">
    <location>
        <begin position="31"/>
        <end position="249"/>
    </location>
</feature>